<name>A0AAD7B1C1_9AGAR</name>
<organism evidence="2 3">
    <name type="scientific">Roridomyces roridus</name>
    <dbReference type="NCBI Taxonomy" id="1738132"/>
    <lineage>
        <taxon>Eukaryota</taxon>
        <taxon>Fungi</taxon>
        <taxon>Dikarya</taxon>
        <taxon>Basidiomycota</taxon>
        <taxon>Agaricomycotina</taxon>
        <taxon>Agaricomycetes</taxon>
        <taxon>Agaricomycetidae</taxon>
        <taxon>Agaricales</taxon>
        <taxon>Marasmiineae</taxon>
        <taxon>Mycenaceae</taxon>
        <taxon>Roridomyces</taxon>
    </lineage>
</organism>
<dbReference type="EMBL" id="JARKIF010000054">
    <property type="protein sequence ID" value="KAJ7606899.1"/>
    <property type="molecule type" value="Genomic_DNA"/>
</dbReference>
<accession>A0AAD7B1C1</accession>
<evidence type="ECO:0000313" key="2">
    <source>
        <dbReference type="EMBL" id="KAJ7606899.1"/>
    </source>
</evidence>
<feature type="non-terminal residue" evidence="2">
    <location>
        <position position="1"/>
    </location>
</feature>
<keyword evidence="3" id="KW-1185">Reference proteome</keyword>
<dbReference type="AlphaFoldDB" id="A0AAD7B1C1"/>
<sequence>WMKIRRVDSEAGDTMVAALGPSSALANRQDLRDPTFVRYEMYVDIHARNRTVEAELVPQTFYGQLQQIYLIRLNNAEAMPQYKIPPAHCIIMVVILPCDVTDIDERLDLPRYNKIKTRGDAIDATALQCIVGRVSDGPREWSVVDRSGSLARALY</sequence>
<protein>
    <submittedName>
        <fullName evidence="2">Uncharacterized protein</fullName>
    </submittedName>
</protein>
<comment type="caution">
    <text evidence="2">The sequence shown here is derived from an EMBL/GenBank/DDBJ whole genome shotgun (WGS) entry which is preliminary data.</text>
</comment>
<evidence type="ECO:0000313" key="1">
    <source>
        <dbReference type="EMBL" id="KAJ7606894.1"/>
    </source>
</evidence>
<dbReference type="EMBL" id="JARKIF010000054">
    <property type="protein sequence ID" value="KAJ7606894.1"/>
    <property type="molecule type" value="Genomic_DNA"/>
</dbReference>
<reference evidence="2" key="1">
    <citation type="submission" date="2023-03" db="EMBL/GenBank/DDBJ databases">
        <title>Massive genome expansion in bonnet fungi (Mycena s.s.) driven by repeated elements and novel gene families across ecological guilds.</title>
        <authorList>
            <consortium name="Lawrence Berkeley National Laboratory"/>
            <person name="Harder C.B."/>
            <person name="Miyauchi S."/>
            <person name="Viragh M."/>
            <person name="Kuo A."/>
            <person name="Thoen E."/>
            <person name="Andreopoulos B."/>
            <person name="Lu D."/>
            <person name="Skrede I."/>
            <person name="Drula E."/>
            <person name="Henrissat B."/>
            <person name="Morin E."/>
            <person name="Kohler A."/>
            <person name="Barry K."/>
            <person name="LaButti K."/>
            <person name="Morin E."/>
            <person name="Salamov A."/>
            <person name="Lipzen A."/>
            <person name="Mereny Z."/>
            <person name="Hegedus B."/>
            <person name="Baldrian P."/>
            <person name="Stursova M."/>
            <person name="Weitz H."/>
            <person name="Taylor A."/>
            <person name="Grigoriev I.V."/>
            <person name="Nagy L.G."/>
            <person name="Martin F."/>
            <person name="Kauserud H."/>
        </authorList>
    </citation>
    <scope>NUCLEOTIDE SEQUENCE</scope>
    <source>
        <strain evidence="2">9284</strain>
    </source>
</reference>
<dbReference type="Proteomes" id="UP001221142">
    <property type="component" value="Unassembled WGS sequence"/>
</dbReference>
<gene>
    <name evidence="2" type="ORF">FB45DRAFT_701419</name>
    <name evidence="1" type="ORF">FB45DRAFT_706666</name>
</gene>
<proteinExistence type="predicted"/>
<feature type="non-terminal residue" evidence="2">
    <location>
        <position position="155"/>
    </location>
</feature>
<evidence type="ECO:0000313" key="3">
    <source>
        <dbReference type="Proteomes" id="UP001221142"/>
    </source>
</evidence>